<evidence type="ECO:0000256" key="14">
    <source>
        <dbReference type="RuleBase" id="RU365096"/>
    </source>
</evidence>
<proteinExistence type="inferred from homology"/>
<comment type="catalytic activity">
    <reaction evidence="1 14">
        <text>Hydrolyzes free adenine bases from 7,8-dihydro-8-oxoguanine:adenine mismatched double-stranded DNA, leaving an apurinic site.</text>
        <dbReference type="EC" id="3.2.2.31"/>
    </reaction>
</comment>
<dbReference type="Pfam" id="PF10576">
    <property type="entry name" value="EndIII_4Fe-2S"/>
    <property type="match status" value="1"/>
</dbReference>
<dbReference type="Gene3D" id="1.10.1670.10">
    <property type="entry name" value="Helix-hairpin-Helix base-excision DNA repair enzymes (C-terminal)"/>
    <property type="match status" value="1"/>
</dbReference>
<accession>A0A9D1M5L4</accession>
<dbReference type="InterPro" id="IPR003265">
    <property type="entry name" value="HhH-GPD_domain"/>
</dbReference>
<comment type="similarity">
    <text evidence="3 14">Belongs to the Nth/MutY family.</text>
</comment>
<evidence type="ECO:0000259" key="15">
    <source>
        <dbReference type="SMART" id="SM00478"/>
    </source>
</evidence>
<dbReference type="Pfam" id="PF14815">
    <property type="entry name" value="NUDIX_4"/>
    <property type="match status" value="1"/>
</dbReference>
<evidence type="ECO:0000256" key="11">
    <source>
        <dbReference type="ARBA" id="ARBA00023014"/>
    </source>
</evidence>
<dbReference type="GO" id="GO:0034039">
    <property type="term" value="F:8-oxo-7,8-dihydroguanine DNA N-glycosylase activity"/>
    <property type="evidence" value="ECO:0007669"/>
    <property type="project" value="TreeGrafter"/>
</dbReference>
<dbReference type="Gene3D" id="3.90.79.10">
    <property type="entry name" value="Nucleoside Triphosphate Pyrophosphohydrolase"/>
    <property type="match status" value="1"/>
</dbReference>
<dbReference type="GO" id="GO:0051539">
    <property type="term" value="F:4 iron, 4 sulfur cluster binding"/>
    <property type="evidence" value="ECO:0007669"/>
    <property type="project" value="UniProtKB-UniRule"/>
</dbReference>
<comment type="cofactor">
    <cofactor evidence="14">
        <name>[4Fe-4S] cluster</name>
        <dbReference type="ChEBI" id="CHEBI:49883"/>
    </cofactor>
    <text evidence="14">Binds 1 [4Fe-4S] cluster.</text>
</comment>
<gene>
    <name evidence="16" type="primary">mutY</name>
    <name evidence="16" type="ORF">IAD20_07815</name>
</gene>
<comment type="function">
    <text evidence="2">Adenine glycosylase active on G-A mispairs. MutY also corrects error-prone DNA synthesis past GO lesions which are due to the oxidatively damaged form of guanine: 7,8-dihydro-8-oxoguanine (8-oxo-dGTP).</text>
</comment>
<dbReference type="GO" id="GO:0035485">
    <property type="term" value="F:adenine/guanine mispair binding"/>
    <property type="evidence" value="ECO:0007669"/>
    <property type="project" value="TreeGrafter"/>
</dbReference>
<evidence type="ECO:0000256" key="5">
    <source>
        <dbReference type="ARBA" id="ARBA00022023"/>
    </source>
</evidence>
<evidence type="ECO:0000256" key="10">
    <source>
        <dbReference type="ARBA" id="ARBA00023004"/>
    </source>
</evidence>
<dbReference type="SMART" id="SM00525">
    <property type="entry name" value="FES"/>
    <property type="match status" value="1"/>
</dbReference>
<evidence type="ECO:0000313" key="16">
    <source>
        <dbReference type="EMBL" id="HIU53967.1"/>
    </source>
</evidence>
<dbReference type="InterPro" id="IPR023170">
    <property type="entry name" value="HhH_base_excis_C"/>
</dbReference>
<protein>
    <recommendedName>
        <fullName evidence="5 14">Adenine DNA glycosylase</fullName>
        <ecNumber evidence="4 14">3.2.2.31</ecNumber>
    </recommendedName>
</protein>
<dbReference type="InterPro" id="IPR005760">
    <property type="entry name" value="A/G_AdeGlyc_MutY"/>
</dbReference>
<dbReference type="Proteomes" id="UP000824107">
    <property type="component" value="Unassembled WGS sequence"/>
</dbReference>
<dbReference type="AlphaFoldDB" id="A0A9D1M5L4"/>
<keyword evidence="12" id="KW-0234">DNA repair</keyword>
<dbReference type="InterPro" id="IPR029119">
    <property type="entry name" value="MutY_C"/>
</dbReference>
<dbReference type="SUPFAM" id="SSF55811">
    <property type="entry name" value="Nudix"/>
    <property type="match status" value="1"/>
</dbReference>
<dbReference type="GO" id="GO:0006284">
    <property type="term" value="P:base-excision repair"/>
    <property type="evidence" value="ECO:0007669"/>
    <property type="project" value="UniProtKB-UniRule"/>
</dbReference>
<dbReference type="Pfam" id="PF00730">
    <property type="entry name" value="HhH-GPD"/>
    <property type="match status" value="1"/>
</dbReference>
<evidence type="ECO:0000256" key="6">
    <source>
        <dbReference type="ARBA" id="ARBA00022485"/>
    </source>
</evidence>
<dbReference type="PANTHER" id="PTHR42944:SF1">
    <property type="entry name" value="ADENINE DNA GLYCOSYLASE"/>
    <property type="match status" value="1"/>
</dbReference>
<dbReference type="Gene3D" id="1.10.340.30">
    <property type="entry name" value="Hypothetical protein, domain 2"/>
    <property type="match status" value="1"/>
</dbReference>
<dbReference type="GO" id="GO:0046872">
    <property type="term" value="F:metal ion binding"/>
    <property type="evidence" value="ECO:0007669"/>
    <property type="project" value="UniProtKB-UniRule"/>
</dbReference>
<evidence type="ECO:0000313" key="17">
    <source>
        <dbReference type="Proteomes" id="UP000824107"/>
    </source>
</evidence>
<dbReference type="EC" id="3.2.2.31" evidence="4 14"/>
<dbReference type="SMART" id="SM00478">
    <property type="entry name" value="ENDO3c"/>
    <property type="match status" value="1"/>
</dbReference>
<feature type="domain" description="HhH-GPD" evidence="15">
    <location>
        <begin position="57"/>
        <end position="206"/>
    </location>
</feature>
<keyword evidence="6" id="KW-0004">4Fe-4S</keyword>
<dbReference type="EMBL" id="DVNC01000053">
    <property type="protein sequence ID" value="HIU53967.1"/>
    <property type="molecule type" value="Genomic_DNA"/>
</dbReference>
<keyword evidence="10 14" id="KW-0408">Iron</keyword>
<keyword evidence="13 14" id="KW-0326">Glycosidase</keyword>
<evidence type="ECO:0000256" key="7">
    <source>
        <dbReference type="ARBA" id="ARBA00022723"/>
    </source>
</evidence>
<keyword evidence="11" id="KW-0411">Iron-sulfur</keyword>
<dbReference type="NCBIfam" id="TIGR01084">
    <property type="entry name" value="mutY"/>
    <property type="match status" value="1"/>
</dbReference>
<name>A0A9D1M5L4_9PROT</name>
<evidence type="ECO:0000256" key="13">
    <source>
        <dbReference type="ARBA" id="ARBA00023295"/>
    </source>
</evidence>
<evidence type="ECO:0000256" key="9">
    <source>
        <dbReference type="ARBA" id="ARBA00022801"/>
    </source>
</evidence>
<dbReference type="CDD" id="cd00056">
    <property type="entry name" value="ENDO3c"/>
    <property type="match status" value="1"/>
</dbReference>
<reference evidence="16" key="2">
    <citation type="journal article" date="2021" name="PeerJ">
        <title>Extensive microbial diversity within the chicken gut microbiome revealed by metagenomics and culture.</title>
        <authorList>
            <person name="Gilroy R."/>
            <person name="Ravi A."/>
            <person name="Getino M."/>
            <person name="Pursley I."/>
            <person name="Horton D.L."/>
            <person name="Alikhan N.F."/>
            <person name="Baker D."/>
            <person name="Gharbi K."/>
            <person name="Hall N."/>
            <person name="Watson M."/>
            <person name="Adriaenssens E.M."/>
            <person name="Foster-Nyarko E."/>
            <person name="Jarju S."/>
            <person name="Secka A."/>
            <person name="Antonio M."/>
            <person name="Oren A."/>
            <person name="Chaudhuri R.R."/>
            <person name="La Ragione R."/>
            <person name="Hildebrand F."/>
            <person name="Pallen M.J."/>
        </authorList>
    </citation>
    <scope>NUCLEOTIDE SEQUENCE</scope>
    <source>
        <strain evidence="16">ChiW3-316</strain>
    </source>
</reference>
<reference evidence="16" key="1">
    <citation type="submission" date="2020-10" db="EMBL/GenBank/DDBJ databases">
        <authorList>
            <person name="Gilroy R."/>
        </authorList>
    </citation>
    <scope>NUCLEOTIDE SEQUENCE</scope>
    <source>
        <strain evidence="16">ChiW3-316</strain>
    </source>
</reference>
<evidence type="ECO:0000256" key="4">
    <source>
        <dbReference type="ARBA" id="ARBA00012045"/>
    </source>
</evidence>
<dbReference type="CDD" id="cd03431">
    <property type="entry name" value="NUDIX_DNA_Glycosylase_C-MutY"/>
    <property type="match status" value="1"/>
</dbReference>
<dbReference type="GO" id="GO:0000701">
    <property type="term" value="F:purine-specific mismatch base pair DNA N-glycosylase activity"/>
    <property type="evidence" value="ECO:0007669"/>
    <property type="project" value="UniProtKB-EC"/>
</dbReference>
<dbReference type="GO" id="GO:0032357">
    <property type="term" value="F:oxidized purine DNA binding"/>
    <property type="evidence" value="ECO:0007669"/>
    <property type="project" value="TreeGrafter"/>
</dbReference>
<dbReference type="InterPro" id="IPR015797">
    <property type="entry name" value="NUDIX_hydrolase-like_dom_sf"/>
</dbReference>
<dbReference type="PANTHER" id="PTHR42944">
    <property type="entry name" value="ADENINE DNA GLYCOSYLASE"/>
    <property type="match status" value="1"/>
</dbReference>
<dbReference type="FunFam" id="1.10.340.30:FF:000002">
    <property type="entry name" value="Adenine DNA glycosylase"/>
    <property type="match status" value="1"/>
</dbReference>
<dbReference type="InterPro" id="IPR044298">
    <property type="entry name" value="MIG/MutY"/>
</dbReference>
<dbReference type="InterPro" id="IPR011257">
    <property type="entry name" value="DNA_glycosylase"/>
</dbReference>
<evidence type="ECO:0000256" key="2">
    <source>
        <dbReference type="ARBA" id="ARBA00002933"/>
    </source>
</evidence>
<dbReference type="SUPFAM" id="SSF48150">
    <property type="entry name" value="DNA-glycosylase"/>
    <property type="match status" value="1"/>
</dbReference>
<evidence type="ECO:0000256" key="3">
    <source>
        <dbReference type="ARBA" id="ARBA00008343"/>
    </source>
</evidence>
<keyword evidence="9" id="KW-0378">Hydrolase</keyword>
<keyword evidence="8 14" id="KW-0227">DNA damage</keyword>
<evidence type="ECO:0000256" key="1">
    <source>
        <dbReference type="ARBA" id="ARBA00000843"/>
    </source>
</evidence>
<evidence type="ECO:0000256" key="12">
    <source>
        <dbReference type="ARBA" id="ARBA00023204"/>
    </source>
</evidence>
<comment type="caution">
    <text evidence="16">The sequence shown here is derived from an EMBL/GenBank/DDBJ whole genome shotgun (WGS) entry which is preliminary data.</text>
</comment>
<keyword evidence="7" id="KW-0479">Metal-binding</keyword>
<dbReference type="GO" id="GO:0006298">
    <property type="term" value="P:mismatch repair"/>
    <property type="evidence" value="ECO:0007669"/>
    <property type="project" value="TreeGrafter"/>
</dbReference>
<organism evidence="16 17">
    <name type="scientific">Candidatus Scatocola faecipullorum</name>
    <dbReference type="NCBI Taxonomy" id="2840917"/>
    <lineage>
        <taxon>Bacteria</taxon>
        <taxon>Pseudomonadati</taxon>
        <taxon>Pseudomonadota</taxon>
        <taxon>Alphaproteobacteria</taxon>
        <taxon>Rhodospirillales</taxon>
        <taxon>Rhodospirillaceae</taxon>
        <taxon>Rhodospirillaceae incertae sedis</taxon>
        <taxon>Candidatus Scatocola</taxon>
    </lineage>
</organism>
<evidence type="ECO:0000256" key="8">
    <source>
        <dbReference type="ARBA" id="ARBA00022763"/>
    </source>
</evidence>
<sequence>MTGFFVSVNQMGVERMTENNLAGLLLAWYEQHGRELPWRVKGGAHPDPYVILVSELMLQQTTVKTVIPYFHRFMKRFPTVKDLAEATQEEVYFYWQGLGYYTRARSLHTTARLVMEKFNGRFPERREDVLKLKGIGPYTVASFLALAFNQPETVVDGNVIRVISRLFRLTEPVPEILPQIREKAAGLTDRTRPADYASAIMDLGAMICTPKNPQCLLCPWQEHCLSKTDPGLEEIPRRGKPAKKVKNGYVYLLSNRNGEIFIRKRTEKGLLSGLYEFPWSDGAQLFQDAKDTGCEVSHTFTHFKLILKICLLQQENCPEAGMFIRPENLSAYPVSTLMKKVYQAALKNVF</sequence>
<dbReference type="InterPro" id="IPR003651">
    <property type="entry name" value="Endonuclease3_FeS-loop_motif"/>
</dbReference>